<sequence>MKRSELVDQSNAAGDEHNTSVQSVHARALSNQSSSVERKQKYYECLRNLSAPYAVGEVAPANGTRVQGTCEWILERSEYRDWLEGDASKFLQLTGIAGTGKTTMFWFLIENLESRRKHETLAGPTALTYHSCRLGCPPIEIVRGLLFRLLKENPQTFKFLQKPFDTEGTNLFRDLWQLWKILCRIVEDPGLGKVFVLIDGLDECEEGREFFSALRDQFLRLESSQNSTMKLFVTYRPRIEVAYFFKDVGSHLNFNVSIQDGRVHDFLSLFVDWKLEDLSKRQHWPVSLQDRLRDILARPDNTFLWVSIVLNQISGLRVFSVEKKLDDLPPGLHGLYVKLLEDIHVKHGLDSLSVFQWISFARRPLRFNELAIALTPIWDEHETGTTPTAYMVDKLESVLMSCQSLILVDPGDKTVQLIHVSLREFLLEQPESKYSIRYDAMNLHILETCLKFLSREEFRSIPTCLQRNIKDYRPAILKAQLQDYFLAHPFLEYAALQWPAHARAASSKLTTCALLYDFFGENAQSLNTWLQIYWAFKRPFDDSPGFTALHVAGLLGLDPLLEWLSEQDQLTVAFNINERDTTGSTALHWAARNGHIGTVRMLIDRGAIIDVTDNEGRTPLAGAATNGHGMIINVLLDRGAIIHFRTNSGATPVHLAARNGKVAVIRLFAALSGANLDASENYGRTPLSWAAMRGHRSAANILLELGAKVNSVDSQYGRTPLHWAVVGGCEAAHRQSLIDDGVDIFIDLDDEGLDDSYLDSRGYLNVVQGLYEAGAELNARDQAQSTPLHYATEMQHQDLQSLLIKLGADVDLRNAQNKSSAQLAWDRKRLDWSLYEQNQELTANLSAAGNSEVAVLRKTHNSAAGPEMIFRKTITIPEVRNMKSKKRMQQLELLHKRIQTCLLREHNLLQKINHPNIVSYLGYDEDPETRTYTLYLEFCNAGDLSEYEKLGDGNMEAFGPQGCISNEQGSTSEEESASGVEDAVLREGEVWSFIFLLAAAIAYCHHGLSMKSVSNLDDIEFSFEPDWPGILHRDIKPQNIALQLQSDGTRIPKLCDLGLSKELIVDTRTKMAATRGYAPPDKDWTVKSDIYSFGVFLGDKFLLGAFEKIAGQLDSENGLETRLAREQRKRLLVRLERLSEDGASELFRKHGKSLHLAVLLGESAKVHELLREPTETCLNEGWSKSRWTPLHLAAQNDNFGIVQMLLESGGDKAAEDKFGHVPYYYASNGGYEWTDIILPSTN</sequence>
<dbReference type="InterPro" id="IPR011009">
    <property type="entry name" value="Kinase-like_dom_sf"/>
</dbReference>
<evidence type="ECO:0000259" key="5">
    <source>
        <dbReference type="PROSITE" id="PS50011"/>
    </source>
</evidence>
<keyword evidence="1" id="KW-0677">Repeat</keyword>
<dbReference type="AlphaFoldDB" id="A0A8H5JC78"/>
<dbReference type="Gene3D" id="3.30.200.20">
    <property type="entry name" value="Phosphorylase Kinase, domain 1"/>
    <property type="match status" value="1"/>
</dbReference>
<dbReference type="Pfam" id="PF24883">
    <property type="entry name" value="NPHP3_N"/>
    <property type="match status" value="1"/>
</dbReference>
<organism evidence="6 7">
    <name type="scientific">Fusarium mexicanum</name>
    <dbReference type="NCBI Taxonomy" id="751941"/>
    <lineage>
        <taxon>Eukaryota</taxon>
        <taxon>Fungi</taxon>
        <taxon>Dikarya</taxon>
        <taxon>Ascomycota</taxon>
        <taxon>Pezizomycotina</taxon>
        <taxon>Sordariomycetes</taxon>
        <taxon>Hypocreomycetidae</taxon>
        <taxon>Hypocreales</taxon>
        <taxon>Nectriaceae</taxon>
        <taxon>Fusarium</taxon>
        <taxon>Fusarium fujikuroi species complex</taxon>
    </lineage>
</organism>
<dbReference type="SMART" id="SM00248">
    <property type="entry name" value="ANK"/>
    <property type="match status" value="7"/>
</dbReference>
<keyword evidence="7" id="KW-1185">Reference proteome</keyword>
<keyword evidence="2 3" id="KW-0040">ANK repeat</keyword>
<dbReference type="InterPro" id="IPR002110">
    <property type="entry name" value="Ankyrin_rpt"/>
</dbReference>
<evidence type="ECO:0000256" key="4">
    <source>
        <dbReference type="SAM" id="MobiDB-lite"/>
    </source>
</evidence>
<reference evidence="6 7" key="1">
    <citation type="submission" date="2020-05" db="EMBL/GenBank/DDBJ databases">
        <title>Identification and distribution of gene clusters putatively required for synthesis of sphingolipid metabolism inhibitors in phylogenetically diverse species of the filamentous fungus Fusarium.</title>
        <authorList>
            <person name="Kim H.-S."/>
            <person name="Busman M."/>
            <person name="Brown D.W."/>
            <person name="Divon H."/>
            <person name="Uhlig S."/>
            <person name="Proctor R.H."/>
        </authorList>
    </citation>
    <scope>NUCLEOTIDE SEQUENCE [LARGE SCALE GENOMIC DNA]</scope>
    <source>
        <strain evidence="6 7">NRRL 53147</strain>
    </source>
</reference>
<protein>
    <submittedName>
        <fullName evidence="6">Ankyrin repeat-containing protein</fullName>
    </submittedName>
</protein>
<evidence type="ECO:0000256" key="2">
    <source>
        <dbReference type="ARBA" id="ARBA00023043"/>
    </source>
</evidence>
<dbReference type="Proteomes" id="UP000522262">
    <property type="component" value="Unassembled WGS sequence"/>
</dbReference>
<accession>A0A8H5JC78</accession>
<dbReference type="Pfam" id="PF22939">
    <property type="entry name" value="WHD_GPIID"/>
    <property type="match status" value="1"/>
</dbReference>
<dbReference type="EMBL" id="JAAOAM010000059">
    <property type="protein sequence ID" value="KAF5552673.1"/>
    <property type="molecule type" value="Genomic_DNA"/>
</dbReference>
<feature type="repeat" description="ANK" evidence="3">
    <location>
        <begin position="615"/>
        <end position="647"/>
    </location>
</feature>
<feature type="domain" description="Protein kinase" evidence="5">
    <location>
        <begin position="842"/>
        <end position="1170"/>
    </location>
</feature>
<gene>
    <name evidence="6" type="ORF">FMEXI_2824</name>
</gene>
<feature type="repeat" description="ANK" evidence="3">
    <location>
        <begin position="682"/>
        <end position="714"/>
    </location>
</feature>
<dbReference type="Gene3D" id="1.10.510.10">
    <property type="entry name" value="Transferase(Phosphotransferase) domain 1"/>
    <property type="match status" value="1"/>
</dbReference>
<dbReference type="InterPro" id="IPR056884">
    <property type="entry name" value="NPHP3-like_N"/>
</dbReference>
<dbReference type="InterPro" id="IPR000719">
    <property type="entry name" value="Prot_kinase_dom"/>
</dbReference>
<dbReference type="PROSITE" id="PS50088">
    <property type="entry name" value="ANK_REPEAT"/>
    <property type="match status" value="6"/>
</dbReference>
<dbReference type="PANTHER" id="PTHR24171">
    <property type="entry name" value="ANKYRIN REPEAT DOMAIN-CONTAINING PROTEIN 39-RELATED"/>
    <property type="match status" value="1"/>
</dbReference>
<dbReference type="Gene3D" id="3.40.50.300">
    <property type="entry name" value="P-loop containing nucleotide triphosphate hydrolases"/>
    <property type="match status" value="1"/>
</dbReference>
<feature type="repeat" description="ANK" evidence="3">
    <location>
        <begin position="582"/>
        <end position="614"/>
    </location>
</feature>
<dbReference type="InterPro" id="IPR027417">
    <property type="entry name" value="P-loop_NTPase"/>
</dbReference>
<dbReference type="SMART" id="SM00220">
    <property type="entry name" value="S_TKc"/>
    <property type="match status" value="1"/>
</dbReference>
<dbReference type="PROSITE" id="PS50011">
    <property type="entry name" value="PROTEIN_KINASE_DOM"/>
    <property type="match status" value="1"/>
</dbReference>
<evidence type="ECO:0000256" key="3">
    <source>
        <dbReference type="PROSITE-ProRule" id="PRU00023"/>
    </source>
</evidence>
<dbReference type="GO" id="GO:0005524">
    <property type="term" value="F:ATP binding"/>
    <property type="evidence" value="ECO:0007669"/>
    <property type="project" value="InterPro"/>
</dbReference>
<dbReference type="Pfam" id="PF00069">
    <property type="entry name" value="Pkinase"/>
    <property type="match status" value="1"/>
</dbReference>
<dbReference type="Pfam" id="PF00023">
    <property type="entry name" value="Ank"/>
    <property type="match status" value="1"/>
</dbReference>
<dbReference type="PRINTS" id="PR01415">
    <property type="entry name" value="ANKYRIN"/>
</dbReference>
<evidence type="ECO:0000313" key="6">
    <source>
        <dbReference type="EMBL" id="KAF5552673.1"/>
    </source>
</evidence>
<dbReference type="PROSITE" id="PS50297">
    <property type="entry name" value="ANK_REP_REGION"/>
    <property type="match status" value="6"/>
</dbReference>
<dbReference type="Pfam" id="PF12796">
    <property type="entry name" value="Ank_2"/>
    <property type="match status" value="3"/>
</dbReference>
<feature type="region of interest" description="Disordered" evidence="4">
    <location>
        <begin position="1"/>
        <end position="32"/>
    </location>
</feature>
<dbReference type="GO" id="GO:0004672">
    <property type="term" value="F:protein kinase activity"/>
    <property type="evidence" value="ECO:0007669"/>
    <property type="project" value="InterPro"/>
</dbReference>
<evidence type="ECO:0000313" key="7">
    <source>
        <dbReference type="Proteomes" id="UP000522262"/>
    </source>
</evidence>
<feature type="repeat" description="ANK" evidence="3">
    <location>
        <begin position="1185"/>
        <end position="1217"/>
    </location>
</feature>
<feature type="repeat" description="ANK" evidence="3">
    <location>
        <begin position="648"/>
        <end position="681"/>
    </location>
</feature>
<dbReference type="Gene3D" id="1.25.40.20">
    <property type="entry name" value="Ankyrin repeat-containing domain"/>
    <property type="match status" value="4"/>
</dbReference>
<name>A0A8H5JC78_9HYPO</name>
<dbReference type="SUPFAM" id="SSF56112">
    <property type="entry name" value="Protein kinase-like (PK-like)"/>
    <property type="match status" value="1"/>
</dbReference>
<proteinExistence type="predicted"/>
<dbReference type="InterPro" id="IPR036770">
    <property type="entry name" value="Ankyrin_rpt-contain_sf"/>
</dbReference>
<comment type="caution">
    <text evidence="6">The sequence shown here is derived from an EMBL/GenBank/DDBJ whole genome shotgun (WGS) entry which is preliminary data.</text>
</comment>
<feature type="repeat" description="ANK" evidence="3">
    <location>
        <begin position="783"/>
        <end position="815"/>
    </location>
</feature>
<evidence type="ECO:0000256" key="1">
    <source>
        <dbReference type="ARBA" id="ARBA00022737"/>
    </source>
</evidence>
<dbReference type="SUPFAM" id="SSF48403">
    <property type="entry name" value="Ankyrin repeat"/>
    <property type="match status" value="1"/>
</dbReference>
<dbReference type="CDD" id="cd00180">
    <property type="entry name" value="PKc"/>
    <property type="match status" value="1"/>
</dbReference>
<dbReference type="SUPFAM" id="SSF52540">
    <property type="entry name" value="P-loop containing nucleoside triphosphate hydrolases"/>
    <property type="match status" value="1"/>
</dbReference>
<feature type="compositionally biased region" description="Polar residues" evidence="4">
    <location>
        <begin position="19"/>
        <end position="32"/>
    </location>
</feature>
<dbReference type="InterPro" id="IPR054471">
    <property type="entry name" value="GPIID_WHD"/>
</dbReference>